<dbReference type="InterPro" id="IPR028208">
    <property type="entry name" value="Effector_pro_NleD-like"/>
</dbReference>
<dbReference type="InterPro" id="IPR050708">
    <property type="entry name" value="T6SS_VgrG/RHS"/>
</dbReference>
<evidence type="ECO:0000313" key="2">
    <source>
        <dbReference type="EMBL" id="SDL41259.1"/>
    </source>
</evidence>
<dbReference type="Gene3D" id="2.180.10.10">
    <property type="entry name" value="RHS repeat-associated core"/>
    <property type="match status" value="1"/>
</dbReference>
<dbReference type="OrthoDB" id="1191296at2"/>
<accession>A0A1G9JUQ3</accession>
<reference evidence="3" key="1">
    <citation type="submission" date="2016-10" db="EMBL/GenBank/DDBJ databases">
        <authorList>
            <person name="Varghese N."/>
            <person name="Submissions S."/>
        </authorList>
    </citation>
    <scope>NUCLEOTIDE SEQUENCE [LARGE SCALE GENOMIC DNA]</scope>
    <source>
        <strain evidence="3">DSM 19110</strain>
    </source>
</reference>
<dbReference type="EMBL" id="FNGY01000001">
    <property type="protein sequence ID" value="SDL41259.1"/>
    <property type="molecule type" value="Genomic_DNA"/>
</dbReference>
<feature type="domain" description="DUF6443" evidence="1">
    <location>
        <begin position="106"/>
        <end position="248"/>
    </location>
</feature>
<dbReference type="Pfam" id="PF20041">
    <property type="entry name" value="DUF6443"/>
    <property type="match status" value="1"/>
</dbReference>
<dbReference type="RefSeq" id="WP_083361637.1">
    <property type="nucleotide sequence ID" value="NZ_FNGY01000001.1"/>
</dbReference>
<evidence type="ECO:0000259" key="1">
    <source>
        <dbReference type="Pfam" id="PF20041"/>
    </source>
</evidence>
<evidence type="ECO:0000313" key="3">
    <source>
        <dbReference type="Proteomes" id="UP000183200"/>
    </source>
</evidence>
<gene>
    <name evidence="2" type="ORF">SAMN05421820_101380</name>
</gene>
<sequence>MKKKLSYYLYAQLFRMKLKKIGILIVLQTVVGLATAQEGKILDRYNNEKEIKDPISVTLKPGFFIPKGSEVRIFTGTSFVQNVPSAWSPSVNQNYIRTRVFKMPNVSSQNIDSARNTSELNQTVQYIDGLGRSLQSIVVQGSPTFRDLVQPMAYDAFGREDKKYLPYSGTLGTSNGSYKSNAIAEQNDFYINPTNPSGWAAPGVKAIPGNAAFSKTIFEASPLNRTMEQGAPGVTWQPAASGSSGHTVKMEYSSNLLNEVQLWEVNANGATATVYLTGKLYKTITKDENWVEADGKAGTIEEFKDFSGAVVLKKIWETNTKALSTYYVYDDLGNLRYVLPPAVNENGQSVLNGFTEADAAFDQFIYAYHYDGRKRITEKKLPGKGWEHLIYNKLDQVVLTQDANQRVSGQWLFTKYDAFGRVVITGLYTNVAGRISLQSTVEGQSVLWESRTGTDYDGLSFPQVGADWLTVNYYDSYDFAGNIFGIPTGNQVGADRTKTLLTGTKVRILGTDKFLLTVNYYDDEGRNVQTRSQNNLDGTDVIDNTWNFAGELVAQVRTHQHPSKGITTISNRFEYDHTGRKLASFQSINGQQELVLNKLEYNDLGQLKNKKLHSTDQGLAFLHSTEYAYNERGWLNGTTGDKFSVQLSYNEGVKPQYNGNIAGQNWGNGGANFSNSFIYQYDKLNRLTNGSSTSAGMSEILTYDVMGNIDSLIRDGVKGKYVYNGNRLTQVSGGLATGAYNYDANGNVIKDGRNGVNLSYNYLNLPVTASKIGLSVNYTYDATGAKLRKVSGTETTDYLDGIQYKNGTIDFIQVEDGIARLNGSTYSYEYNLSDHLGNVRATVYRNPNGNLTEAIQRDNYYAFGLRKPVLAASSDNKYLYNGKELQEELGQYDYGARFYDPVIGRFSTIDPLSDKMRRYSPYNYGFNNPIRFTDPDGMAPEDIIIVGTKAYREQVFGQLQLLTNQKLTLTKGGKVEMSGTPSGGPKPVGTDLVTSLVNSKHDIVVGYNEWENKGNTTIFNNVDAAFGKKEGGSGSVISFNPKDKGNNVVNADGSTGRPAQVGLGHELGHAKDGIEGKATGKESTVRDPDRDKKVVFMPKDEIKVRDKIDNAIRREQGAKQRASVEIIRP</sequence>
<name>A0A1G9JUQ3_9SPHI</name>
<organism evidence="2 3">
    <name type="scientific">Pedobacter steynii</name>
    <dbReference type="NCBI Taxonomy" id="430522"/>
    <lineage>
        <taxon>Bacteria</taxon>
        <taxon>Pseudomonadati</taxon>
        <taxon>Bacteroidota</taxon>
        <taxon>Sphingobacteriia</taxon>
        <taxon>Sphingobacteriales</taxon>
        <taxon>Sphingobacteriaceae</taxon>
        <taxon>Pedobacter</taxon>
    </lineage>
</organism>
<protein>
    <submittedName>
        <fullName evidence="2">RHS repeat-associated core domain-containing protein</fullName>
    </submittedName>
</protein>
<dbReference type="PANTHER" id="PTHR32305:SF15">
    <property type="entry name" value="PROTEIN RHSA-RELATED"/>
    <property type="match status" value="1"/>
</dbReference>
<dbReference type="PANTHER" id="PTHR32305">
    <property type="match status" value="1"/>
</dbReference>
<dbReference type="NCBIfam" id="TIGR03696">
    <property type="entry name" value="Rhs_assc_core"/>
    <property type="match status" value="1"/>
</dbReference>
<dbReference type="InterPro" id="IPR045619">
    <property type="entry name" value="DUF6443"/>
</dbReference>
<proteinExistence type="predicted"/>
<dbReference type="InterPro" id="IPR022385">
    <property type="entry name" value="Rhs_assc_core"/>
</dbReference>
<dbReference type="AlphaFoldDB" id="A0A1G9JUQ3"/>
<dbReference type="Pfam" id="PF14891">
    <property type="entry name" value="Peptidase_M91"/>
    <property type="match status" value="1"/>
</dbReference>
<keyword evidence="3" id="KW-1185">Reference proteome</keyword>
<dbReference type="Proteomes" id="UP000183200">
    <property type="component" value="Unassembled WGS sequence"/>
</dbReference>